<comment type="subcellular location">
    <subcellularLocation>
        <location evidence="1 7">Cell membrane</location>
        <topology evidence="1 7">Multi-pass membrane protein</topology>
    </subcellularLocation>
</comment>
<dbReference type="InterPro" id="IPR035906">
    <property type="entry name" value="MetI-like_sf"/>
</dbReference>
<dbReference type="EMBL" id="CP007057">
    <property type="protein sequence ID" value="AHG02100.1"/>
    <property type="molecule type" value="Genomic_DNA"/>
</dbReference>
<feature type="transmembrane region" description="Helical" evidence="7">
    <location>
        <begin position="12"/>
        <end position="32"/>
    </location>
</feature>
<feature type="transmembrane region" description="Helical" evidence="7">
    <location>
        <begin position="249"/>
        <end position="273"/>
    </location>
</feature>
<dbReference type="InterPro" id="IPR000515">
    <property type="entry name" value="MetI-like"/>
</dbReference>
<geneLocation type="plasmid" evidence="9">
    <name>unnamed</name>
</geneLocation>
<dbReference type="Proteomes" id="UP000019024">
    <property type="component" value="Plasmid unnamed2"/>
</dbReference>
<dbReference type="eggNOG" id="arCOG00751">
    <property type="taxonomic scope" value="Archaea"/>
</dbReference>
<evidence type="ECO:0000313" key="10">
    <source>
        <dbReference type="Proteomes" id="UP000019024"/>
    </source>
</evidence>
<dbReference type="KEGG" id="hlr:HALLA_01990"/>
<dbReference type="PANTHER" id="PTHR43163">
    <property type="entry name" value="DIPEPTIDE TRANSPORT SYSTEM PERMEASE PROTEIN DPPB-RELATED"/>
    <property type="match status" value="1"/>
</dbReference>
<dbReference type="PROSITE" id="PS50928">
    <property type="entry name" value="ABC_TM1"/>
    <property type="match status" value="1"/>
</dbReference>
<dbReference type="GeneID" id="25147441"/>
<keyword evidence="6 7" id="KW-0472">Membrane</keyword>
<dbReference type="RefSeq" id="WP_049954883.1">
    <property type="nucleotide sequence ID" value="NZ_CP007057.1"/>
</dbReference>
<name>W0JY16_9EURY</name>
<dbReference type="OrthoDB" id="44105at2157"/>
<dbReference type="SUPFAM" id="SSF161098">
    <property type="entry name" value="MetI-like"/>
    <property type="match status" value="1"/>
</dbReference>
<comment type="similarity">
    <text evidence="7">Belongs to the binding-protein-dependent transport system permease family.</text>
</comment>
<reference evidence="9 10" key="1">
    <citation type="submission" date="2014-01" db="EMBL/GenBank/DDBJ databases">
        <authorList>
            <consortium name="DOE Joint Genome Institute"/>
            <person name="Anderson I."/>
            <person name="Huntemann M."/>
            <person name="Han J."/>
            <person name="Chen A."/>
            <person name="Kyrpides N."/>
            <person name="Mavromatis K."/>
            <person name="Markowitz V."/>
            <person name="Palaniappan K."/>
            <person name="Ivanova N."/>
            <person name="Schaumberg A."/>
            <person name="Pati A."/>
            <person name="Liolios K."/>
            <person name="Nordberg H.P."/>
            <person name="Cantor M.N."/>
            <person name="Hua S.X."/>
            <person name="Woyke T."/>
        </authorList>
    </citation>
    <scope>NUCLEOTIDE SEQUENCE [LARGE SCALE GENOMIC DNA]</scope>
    <source>
        <strain evidence="9 10">XH-48</strain>
        <plasmid evidence="10">2</plasmid>
    </source>
</reference>
<keyword evidence="2 7" id="KW-0813">Transport</keyword>
<keyword evidence="3" id="KW-1003">Cell membrane</keyword>
<evidence type="ECO:0000256" key="1">
    <source>
        <dbReference type="ARBA" id="ARBA00004651"/>
    </source>
</evidence>
<keyword evidence="9" id="KW-0614">Plasmid</keyword>
<dbReference type="PANTHER" id="PTHR43163:SF6">
    <property type="entry name" value="DIPEPTIDE TRANSPORT SYSTEM PERMEASE PROTEIN DPPB-RELATED"/>
    <property type="match status" value="1"/>
</dbReference>
<dbReference type="InterPro" id="IPR045621">
    <property type="entry name" value="BPD_transp_1_N"/>
</dbReference>
<dbReference type="AlphaFoldDB" id="W0JY16"/>
<protein>
    <recommendedName>
        <fullName evidence="8">ABC transmembrane type-1 domain-containing protein</fullName>
    </recommendedName>
</protein>
<feature type="transmembrane region" description="Helical" evidence="7">
    <location>
        <begin position="135"/>
        <end position="157"/>
    </location>
</feature>
<gene>
    <name evidence="9" type="ORF">HALLA_01990</name>
</gene>
<evidence type="ECO:0000256" key="2">
    <source>
        <dbReference type="ARBA" id="ARBA00022448"/>
    </source>
</evidence>
<feature type="domain" description="ABC transmembrane type-1" evidence="8">
    <location>
        <begin position="97"/>
        <end position="312"/>
    </location>
</feature>
<feature type="transmembrane region" description="Helical" evidence="7">
    <location>
        <begin position="293"/>
        <end position="319"/>
    </location>
</feature>
<feature type="transmembrane region" description="Helical" evidence="7">
    <location>
        <begin position="194"/>
        <end position="213"/>
    </location>
</feature>
<evidence type="ECO:0000256" key="4">
    <source>
        <dbReference type="ARBA" id="ARBA00022692"/>
    </source>
</evidence>
<accession>W0JY16</accession>
<evidence type="ECO:0000256" key="6">
    <source>
        <dbReference type="ARBA" id="ARBA00023136"/>
    </source>
</evidence>
<feature type="transmembrane region" description="Helical" evidence="7">
    <location>
        <begin position="101"/>
        <end position="123"/>
    </location>
</feature>
<evidence type="ECO:0000256" key="3">
    <source>
        <dbReference type="ARBA" id="ARBA00022475"/>
    </source>
</evidence>
<dbReference type="Pfam" id="PF00528">
    <property type="entry name" value="BPD_transp_1"/>
    <property type="match status" value="1"/>
</dbReference>
<keyword evidence="10" id="KW-1185">Reference proteome</keyword>
<proteinExistence type="inferred from homology"/>
<keyword evidence="5 7" id="KW-1133">Transmembrane helix</keyword>
<organism evidence="9 10">
    <name type="scientific">Halostagnicola larsenii XH-48</name>
    <dbReference type="NCBI Taxonomy" id="797299"/>
    <lineage>
        <taxon>Archaea</taxon>
        <taxon>Methanobacteriati</taxon>
        <taxon>Methanobacteriota</taxon>
        <taxon>Stenosarchaea group</taxon>
        <taxon>Halobacteria</taxon>
        <taxon>Halobacteriales</taxon>
        <taxon>Natrialbaceae</taxon>
        <taxon>Halostagnicola</taxon>
    </lineage>
</organism>
<evidence type="ECO:0000256" key="7">
    <source>
        <dbReference type="RuleBase" id="RU363032"/>
    </source>
</evidence>
<dbReference type="Pfam" id="PF19300">
    <property type="entry name" value="BPD_transp_1_N"/>
    <property type="match status" value="1"/>
</dbReference>
<sequence>MSKLHYYLRRIVVTIFLIFGVASFLFLAFRLMPGDYATVLAGGGASAAELEEIRESWGLNQPLYVQYYEYMTNLVTGDFGTSHVSSEPVWNYVKNPLMNSLILVMPAILVAFVVGSVYGGLLGTRSGTALERYGILPPTVAGTTPNFFVGILLLLVFSSTLGWLPVSGMATSETYAAIESHYEIYLTGDFWKHYVLPFATIVLTFLYYPALVMRGSVIDVKGQEYTYFQRIAGLPSKTRFKHLMKHSSLPVITLLPAQTATAISGLVLIETVFNWPGIGTLLFESVLARDTPTIQFLFILVAVWIIVGNFLVDIFYTVIDPRITIED</sequence>
<dbReference type="CDD" id="cd06261">
    <property type="entry name" value="TM_PBP2"/>
    <property type="match status" value="1"/>
</dbReference>
<dbReference type="HOGENOM" id="CLU_036879_1_0_2"/>
<keyword evidence="4 7" id="KW-0812">Transmembrane</keyword>
<dbReference type="GO" id="GO:0005886">
    <property type="term" value="C:plasma membrane"/>
    <property type="evidence" value="ECO:0007669"/>
    <property type="project" value="UniProtKB-SubCell"/>
</dbReference>
<evidence type="ECO:0000256" key="5">
    <source>
        <dbReference type="ARBA" id="ARBA00022989"/>
    </source>
</evidence>
<dbReference type="GO" id="GO:0071916">
    <property type="term" value="F:dipeptide transmembrane transporter activity"/>
    <property type="evidence" value="ECO:0007669"/>
    <property type="project" value="TreeGrafter"/>
</dbReference>
<evidence type="ECO:0000313" key="9">
    <source>
        <dbReference type="EMBL" id="AHG02100.1"/>
    </source>
</evidence>
<evidence type="ECO:0000259" key="8">
    <source>
        <dbReference type="PROSITE" id="PS50928"/>
    </source>
</evidence>